<feature type="domain" description="Trichome birefringence-like C-terminal" evidence="2">
    <location>
        <begin position="12"/>
        <end position="73"/>
    </location>
</feature>
<gene>
    <name evidence="3" type="primary">TBL14_1</name>
    <name evidence="3" type="ORF">CK203_065019</name>
</gene>
<accession>A0A438G573</accession>
<evidence type="ECO:0000256" key="1">
    <source>
        <dbReference type="ARBA" id="ARBA00007727"/>
    </source>
</evidence>
<name>A0A438G573_VITVI</name>
<organism evidence="3 4">
    <name type="scientific">Vitis vinifera</name>
    <name type="common">Grape</name>
    <dbReference type="NCBI Taxonomy" id="29760"/>
    <lineage>
        <taxon>Eukaryota</taxon>
        <taxon>Viridiplantae</taxon>
        <taxon>Streptophyta</taxon>
        <taxon>Embryophyta</taxon>
        <taxon>Tracheophyta</taxon>
        <taxon>Spermatophyta</taxon>
        <taxon>Magnoliopsida</taxon>
        <taxon>eudicotyledons</taxon>
        <taxon>Gunneridae</taxon>
        <taxon>Pentapetalae</taxon>
        <taxon>rosids</taxon>
        <taxon>Vitales</taxon>
        <taxon>Vitaceae</taxon>
        <taxon>Viteae</taxon>
        <taxon>Vitis</taxon>
    </lineage>
</organism>
<dbReference type="AlphaFoldDB" id="A0A438G573"/>
<dbReference type="InterPro" id="IPR026057">
    <property type="entry name" value="TBL_C"/>
</dbReference>
<protein>
    <submittedName>
        <fullName evidence="3">Protein trichome birefringence-like 14</fullName>
    </submittedName>
</protein>
<proteinExistence type="inferred from homology"/>
<dbReference type="Pfam" id="PF13839">
    <property type="entry name" value="PC-Esterase"/>
    <property type="match status" value="1"/>
</dbReference>
<dbReference type="EMBL" id="QGNW01000589">
    <property type="protein sequence ID" value="RVW67349.1"/>
    <property type="molecule type" value="Genomic_DNA"/>
</dbReference>
<comment type="similarity">
    <text evidence="1">Belongs to the PC-esterase family. TBL subfamily.</text>
</comment>
<comment type="caution">
    <text evidence="3">The sequence shown here is derived from an EMBL/GenBank/DDBJ whole genome shotgun (WGS) entry which is preliminary data.</text>
</comment>
<dbReference type="GO" id="GO:0016740">
    <property type="term" value="F:transferase activity"/>
    <property type="evidence" value="ECO:0007669"/>
    <property type="project" value="InterPro"/>
</dbReference>
<evidence type="ECO:0000313" key="4">
    <source>
        <dbReference type="Proteomes" id="UP000288805"/>
    </source>
</evidence>
<dbReference type="Proteomes" id="UP000288805">
    <property type="component" value="Unassembled WGS sequence"/>
</dbReference>
<evidence type="ECO:0000313" key="3">
    <source>
        <dbReference type="EMBL" id="RVW67349.1"/>
    </source>
</evidence>
<evidence type="ECO:0000259" key="2">
    <source>
        <dbReference type="Pfam" id="PF13839"/>
    </source>
</evidence>
<sequence length="80" mass="9020">MYVNGRPNEDRKVADMGHVKDFAIRSTGKLLDSQLALHPKLKAFFRTIFPRHFQNGEWNIGGSCDSITPLTGMSEVRGEE</sequence>
<reference evidence="3 4" key="1">
    <citation type="journal article" date="2018" name="PLoS Genet.">
        <title>Population sequencing reveals clonal diversity and ancestral inbreeding in the grapevine cultivar Chardonnay.</title>
        <authorList>
            <person name="Roach M.J."/>
            <person name="Johnson D.L."/>
            <person name="Bohlmann J."/>
            <person name="van Vuuren H.J."/>
            <person name="Jones S.J."/>
            <person name="Pretorius I.S."/>
            <person name="Schmidt S.A."/>
            <person name="Borneman A.R."/>
        </authorList>
    </citation>
    <scope>NUCLEOTIDE SEQUENCE [LARGE SCALE GENOMIC DNA]</scope>
    <source>
        <strain evidence="4">cv. Chardonnay</strain>
        <tissue evidence="3">Leaf</tissue>
    </source>
</reference>